<feature type="region of interest" description="Disordered" evidence="1">
    <location>
        <begin position="504"/>
        <end position="523"/>
    </location>
</feature>
<comment type="caution">
    <text evidence="3">The sequence shown here is derived from an EMBL/GenBank/DDBJ whole genome shotgun (WGS) entry which is preliminary data.</text>
</comment>
<evidence type="ECO:0000256" key="2">
    <source>
        <dbReference type="SAM" id="SignalP"/>
    </source>
</evidence>
<dbReference type="RefSeq" id="WP_161809048.1">
    <property type="nucleotide sequence ID" value="NZ_LDJI01000021.1"/>
</dbReference>
<keyword evidence="4" id="KW-1185">Reference proteome</keyword>
<evidence type="ECO:0008006" key="5">
    <source>
        <dbReference type="Google" id="ProtNLM"/>
    </source>
</evidence>
<keyword evidence="2" id="KW-0732">Signal</keyword>
<name>A0A0R0CAD1_9GAMM</name>
<dbReference type="STRING" id="405444.ABB26_11975"/>
<accession>A0A0R0CAD1</accession>
<dbReference type="EMBL" id="LDJI01000021">
    <property type="protein sequence ID" value="KRG63618.1"/>
    <property type="molecule type" value="Genomic_DNA"/>
</dbReference>
<evidence type="ECO:0000313" key="4">
    <source>
        <dbReference type="Proteomes" id="UP000050864"/>
    </source>
</evidence>
<reference evidence="3 4" key="1">
    <citation type="submission" date="2015-05" db="EMBL/GenBank/DDBJ databases">
        <title>Genome sequencing and analysis of members of genus Stenotrophomonas.</title>
        <authorList>
            <person name="Patil P.P."/>
            <person name="Midha S."/>
            <person name="Patil P.B."/>
        </authorList>
    </citation>
    <scope>NUCLEOTIDE SEQUENCE [LARGE SCALE GENOMIC DNA]</scope>
    <source>
        <strain evidence="3 4">DSM 18929</strain>
    </source>
</reference>
<feature type="signal peptide" evidence="2">
    <location>
        <begin position="1"/>
        <end position="28"/>
    </location>
</feature>
<protein>
    <recommendedName>
        <fullName evidence="5">Beta-lactamase</fullName>
    </recommendedName>
</protein>
<sequence length="523" mass="55104">MLRTVSKHRLLLRGLAALLPLLALPAMAATPLACGSYKEVDGSARLVIESPTQAIRTYEGQPPVRYQIRQQAQVLHVADLSNGFSDDYTVSADGKRIGSKFADYVLDAPASCRTTPAPAAGSCRADIDTCITSAGTASVQQLTQWCREDLPFACERLITAYQDQARAQQPATLDPDLEEPEVCKPASPQFDEAACKIAAREALGIAMAKAMLGGLTGGAAAPLADAPLNELLQLCRAHPDAGFCGKVADVHWDAGHYAAAGQALQLACKAGGDEHTCRRAEAVTAVPAAALATVTATTLPCGDYQASMGLMSELSFGDQGLVSLGMGSELRARLENGAVHIRHDKGGDFVLKPLRNGGLLGVDQWNRYAVYQRTGGAATCSAPTVYVELPLPQDCPIGSDAQACCDSGKLAGCNAMGHRKALAGDWQAAAPYYLKLCQAGVRAGCENLRSVYENTGDEDLPGKLLALCNRDGKGTHVACDVYATSNWALLGLGMQLQRAAEEIEAEDATDTAPLKTPAKSFRK</sequence>
<proteinExistence type="predicted"/>
<feature type="chain" id="PRO_5006393732" description="Beta-lactamase" evidence="2">
    <location>
        <begin position="29"/>
        <end position="523"/>
    </location>
</feature>
<evidence type="ECO:0000313" key="3">
    <source>
        <dbReference type="EMBL" id="KRG63618.1"/>
    </source>
</evidence>
<evidence type="ECO:0000256" key="1">
    <source>
        <dbReference type="SAM" id="MobiDB-lite"/>
    </source>
</evidence>
<organism evidence="3 4">
    <name type="scientific">Stenotrophomonas humi</name>
    <dbReference type="NCBI Taxonomy" id="405444"/>
    <lineage>
        <taxon>Bacteria</taxon>
        <taxon>Pseudomonadati</taxon>
        <taxon>Pseudomonadota</taxon>
        <taxon>Gammaproteobacteria</taxon>
        <taxon>Lysobacterales</taxon>
        <taxon>Lysobacteraceae</taxon>
        <taxon>Stenotrophomonas</taxon>
    </lineage>
</organism>
<gene>
    <name evidence="3" type="ORF">ABB26_11975</name>
</gene>
<dbReference type="AlphaFoldDB" id="A0A0R0CAD1"/>
<dbReference type="Proteomes" id="UP000050864">
    <property type="component" value="Unassembled WGS sequence"/>
</dbReference>
<dbReference type="PATRIC" id="fig|405444.3.peg.1488"/>